<dbReference type="EMBL" id="DWXN01000002">
    <property type="protein sequence ID" value="HJB74158.1"/>
    <property type="molecule type" value="Genomic_DNA"/>
</dbReference>
<dbReference type="Proteomes" id="UP000823877">
    <property type="component" value="Unassembled WGS sequence"/>
</dbReference>
<evidence type="ECO:0000259" key="1">
    <source>
        <dbReference type="Pfam" id="PF07693"/>
    </source>
</evidence>
<dbReference type="Pfam" id="PF07693">
    <property type="entry name" value="KAP_NTPase"/>
    <property type="match status" value="1"/>
</dbReference>
<dbReference type="InterPro" id="IPR052754">
    <property type="entry name" value="NTPase_KAP_P-loop"/>
</dbReference>
<name>A0A9D2S7U6_9FIRM</name>
<sequence>MWLDNASDIDFLFYEPYSEIITNIVMNQNNTPTTIGVFGLWGAGKSTLLNLIDRNLKTNGEDNNTIVININAWMFEGYEDAKIALMQSLLSELVKDSKVNSFKEKIIKLIKRIDVLKIASSAIRTGISIAETSLTGNPGFLAMSVARDVKDAVDFATDVKDSIKSEKVVENIRNFKAEFESLLDESNVNIVVIVDDLDRCSPERIIETLEAIKLFLSVKNTSFIIAADDNVIKYAIKRKYPKMEGMEVELSEEYIEKIIQIPIFIPDLSTKDIENYLLLLVVQNHLKTVEFQSVVKKVYKCNFITRTNRITVDEIIEICNESDSDYMDNTQLEEDLKTIDQIRGIVSATLKGNPRQAKRFLNTFIIKKELAKKYYGDEIDFSILAKLLVLQKIDTELFRQLNEWNKEYDTENEKFKEVVIAADSNSFKEEIKRWSSPNVVKWIECEPKNLYEYRLDKYFYLTREHLRTKEVSVYDLSENARNIIDKIKHSNEGSIQSIINEMKTLNAEDIKKVFSIILTAFKNSKISYFVISALFSEFSEYRQDIAAEIISKNETVPLGDIHYLSVMYSVDSSIVNDLLKTLLAKGKISEEIAKKIRGE</sequence>
<gene>
    <name evidence="2" type="ORF">IAA37_00590</name>
</gene>
<dbReference type="PANTHER" id="PTHR22674">
    <property type="entry name" value="NTPASE, KAP FAMILY P-LOOP DOMAIN-CONTAINING 1"/>
    <property type="match status" value="1"/>
</dbReference>
<feature type="domain" description="KAP NTPase" evidence="1">
    <location>
        <begin position="14"/>
        <end position="368"/>
    </location>
</feature>
<evidence type="ECO:0000313" key="3">
    <source>
        <dbReference type="Proteomes" id="UP000823877"/>
    </source>
</evidence>
<dbReference type="InterPro" id="IPR011646">
    <property type="entry name" value="KAP_P-loop"/>
</dbReference>
<dbReference type="Gene3D" id="3.40.50.300">
    <property type="entry name" value="P-loop containing nucleotide triphosphate hydrolases"/>
    <property type="match status" value="1"/>
</dbReference>
<dbReference type="PANTHER" id="PTHR22674:SF6">
    <property type="entry name" value="NTPASE KAP FAMILY P-LOOP DOMAIN-CONTAINING PROTEIN 1"/>
    <property type="match status" value="1"/>
</dbReference>
<evidence type="ECO:0000313" key="2">
    <source>
        <dbReference type="EMBL" id="HJB74158.1"/>
    </source>
</evidence>
<protein>
    <submittedName>
        <fullName evidence="2">KAP family NTPase</fullName>
    </submittedName>
</protein>
<accession>A0A9D2S7U6</accession>
<reference evidence="2" key="1">
    <citation type="journal article" date="2021" name="PeerJ">
        <title>Extensive microbial diversity within the chicken gut microbiome revealed by metagenomics and culture.</title>
        <authorList>
            <person name="Gilroy R."/>
            <person name="Ravi A."/>
            <person name="Getino M."/>
            <person name="Pursley I."/>
            <person name="Horton D.L."/>
            <person name="Alikhan N.F."/>
            <person name="Baker D."/>
            <person name="Gharbi K."/>
            <person name="Hall N."/>
            <person name="Watson M."/>
            <person name="Adriaenssens E.M."/>
            <person name="Foster-Nyarko E."/>
            <person name="Jarju S."/>
            <person name="Secka A."/>
            <person name="Antonio M."/>
            <person name="Oren A."/>
            <person name="Chaudhuri R.R."/>
            <person name="La Ragione R."/>
            <person name="Hildebrand F."/>
            <person name="Pallen M.J."/>
        </authorList>
    </citation>
    <scope>NUCLEOTIDE SEQUENCE</scope>
    <source>
        <strain evidence="2">CHK188-16595</strain>
    </source>
</reference>
<comment type="caution">
    <text evidence="2">The sequence shown here is derived from an EMBL/GenBank/DDBJ whole genome shotgun (WGS) entry which is preliminary data.</text>
</comment>
<dbReference type="SUPFAM" id="SSF52540">
    <property type="entry name" value="P-loop containing nucleoside triphosphate hydrolases"/>
    <property type="match status" value="1"/>
</dbReference>
<reference evidence="2" key="2">
    <citation type="submission" date="2021-04" db="EMBL/GenBank/DDBJ databases">
        <authorList>
            <person name="Gilroy R."/>
        </authorList>
    </citation>
    <scope>NUCLEOTIDE SEQUENCE</scope>
    <source>
        <strain evidence="2">CHK188-16595</strain>
    </source>
</reference>
<organism evidence="2 3">
    <name type="scientific">Candidatus Eubacterium faecale</name>
    <dbReference type="NCBI Taxonomy" id="2838568"/>
    <lineage>
        <taxon>Bacteria</taxon>
        <taxon>Bacillati</taxon>
        <taxon>Bacillota</taxon>
        <taxon>Clostridia</taxon>
        <taxon>Eubacteriales</taxon>
        <taxon>Eubacteriaceae</taxon>
        <taxon>Eubacterium</taxon>
    </lineage>
</organism>
<dbReference type="AlphaFoldDB" id="A0A9D2S7U6"/>
<proteinExistence type="predicted"/>
<dbReference type="InterPro" id="IPR027417">
    <property type="entry name" value="P-loop_NTPase"/>
</dbReference>